<dbReference type="KEGG" id="dfa:DFA_02341"/>
<evidence type="ECO:0000313" key="3">
    <source>
        <dbReference type="EMBL" id="EGG19095.1"/>
    </source>
</evidence>
<protein>
    <recommendedName>
        <fullName evidence="2">HAT C-terminal dimerisation domain-containing protein</fullName>
    </recommendedName>
</protein>
<organism evidence="3 4">
    <name type="scientific">Cavenderia fasciculata</name>
    <name type="common">Slime mold</name>
    <name type="synonym">Dictyostelium fasciculatum</name>
    <dbReference type="NCBI Taxonomy" id="261658"/>
    <lineage>
        <taxon>Eukaryota</taxon>
        <taxon>Amoebozoa</taxon>
        <taxon>Evosea</taxon>
        <taxon>Eumycetozoa</taxon>
        <taxon>Dictyostelia</taxon>
        <taxon>Acytosteliales</taxon>
        <taxon>Cavenderiaceae</taxon>
        <taxon>Cavenderia</taxon>
    </lineage>
</organism>
<evidence type="ECO:0000256" key="1">
    <source>
        <dbReference type="SAM" id="MobiDB-lite"/>
    </source>
</evidence>
<keyword evidence="4" id="KW-1185">Reference proteome</keyword>
<dbReference type="InterPro" id="IPR008906">
    <property type="entry name" value="HATC_C_dom"/>
</dbReference>
<dbReference type="GO" id="GO:0006357">
    <property type="term" value="P:regulation of transcription by RNA polymerase II"/>
    <property type="evidence" value="ECO:0007669"/>
    <property type="project" value="TreeGrafter"/>
</dbReference>
<sequence>MRKQNALKYTPPSYDDITKNHIPRLAKDVRLKIDGLIARCDSLSLTMDTWANNQSIKYLGITSHFITKYEFTIESVLLGTYLAETLIDSPIQLASVITECLKEYNIVNDRVDAVVIENKISLVKGIQIAGLNPISCAVHTIQSSIKSLVVKIKSDRTLTKKLKTIIFRTGEQPIPRPPSNDTTTTTTTNTIDTNMDTIDADMDTTKNTTTMDPREAKQLMEEKIFGTRIGFGLKYYSSTRWTSLFKMVERLYTLYSLGSIQSLKDSSVVSSDIQIKIISDYISLMKPLAEVSIMLNDKENITISKIIPIFKAITFHIESVVPGTDLGKKLKTKLVESLKKRIEQLLINPLYNISMLIESEYASHRVSSQVDILNYWKLRADTYPWDPLPIIARRILSTPASSFSKQSLSNQPPPTTLSNLNFINNKILSTINQSLSHSLNLNN</sequence>
<dbReference type="SUPFAM" id="SSF53098">
    <property type="entry name" value="Ribonuclease H-like"/>
    <property type="match status" value="1"/>
</dbReference>
<dbReference type="Pfam" id="PF05699">
    <property type="entry name" value="Dimer_Tnp_hAT"/>
    <property type="match status" value="1"/>
</dbReference>
<dbReference type="RefSeq" id="XP_004366728.1">
    <property type="nucleotide sequence ID" value="XM_004366671.1"/>
</dbReference>
<dbReference type="Proteomes" id="UP000007797">
    <property type="component" value="Unassembled WGS sequence"/>
</dbReference>
<dbReference type="GO" id="GO:0046983">
    <property type="term" value="F:protein dimerization activity"/>
    <property type="evidence" value="ECO:0007669"/>
    <property type="project" value="InterPro"/>
</dbReference>
<dbReference type="GO" id="GO:0005634">
    <property type="term" value="C:nucleus"/>
    <property type="evidence" value="ECO:0007669"/>
    <property type="project" value="TreeGrafter"/>
</dbReference>
<accession>F4PZ66</accession>
<dbReference type="PANTHER" id="PTHR46169">
    <property type="entry name" value="DNA REPLICATION-RELATED ELEMENT FACTOR, ISOFORM A"/>
    <property type="match status" value="1"/>
</dbReference>
<feature type="compositionally biased region" description="Low complexity" evidence="1">
    <location>
        <begin position="181"/>
        <end position="194"/>
    </location>
</feature>
<dbReference type="PANTHER" id="PTHR46169:SF29">
    <property type="entry name" value="DNA REPLICATION-RELATED ELEMENT FACTOR, ISOFORM A"/>
    <property type="match status" value="1"/>
</dbReference>
<evidence type="ECO:0000313" key="4">
    <source>
        <dbReference type="Proteomes" id="UP000007797"/>
    </source>
</evidence>
<proteinExistence type="predicted"/>
<dbReference type="EMBL" id="GL883016">
    <property type="protein sequence ID" value="EGG19095.1"/>
    <property type="molecule type" value="Genomic_DNA"/>
</dbReference>
<feature type="domain" description="HAT C-terminal dimerisation" evidence="2">
    <location>
        <begin position="368"/>
        <end position="408"/>
    </location>
</feature>
<reference evidence="4" key="1">
    <citation type="journal article" date="2011" name="Genome Res.">
        <title>Phylogeny-wide analysis of social amoeba genomes highlights ancient origins for complex intercellular communication.</title>
        <authorList>
            <person name="Heidel A.J."/>
            <person name="Lawal H.M."/>
            <person name="Felder M."/>
            <person name="Schilde C."/>
            <person name="Helps N.R."/>
            <person name="Tunggal B."/>
            <person name="Rivero F."/>
            <person name="John U."/>
            <person name="Schleicher M."/>
            <person name="Eichinger L."/>
            <person name="Platzer M."/>
            <person name="Noegel A.A."/>
            <person name="Schaap P."/>
            <person name="Gloeckner G."/>
        </authorList>
    </citation>
    <scope>NUCLEOTIDE SEQUENCE [LARGE SCALE GENOMIC DNA]</scope>
    <source>
        <strain evidence="4">SH3</strain>
    </source>
</reference>
<evidence type="ECO:0000259" key="2">
    <source>
        <dbReference type="Pfam" id="PF05699"/>
    </source>
</evidence>
<dbReference type="GeneID" id="14871272"/>
<name>F4PZ66_CACFS</name>
<dbReference type="InterPro" id="IPR052717">
    <property type="entry name" value="Vacuolar_transposase_reg"/>
</dbReference>
<dbReference type="AlphaFoldDB" id="F4PZ66"/>
<gene>
    <name evidence="3" type="ORF">DFA_02341</name>
</gene>
<dbReference type="InterPro" id="IPR012337">
    <property type="entry name" value="RNaseH-like_sf"/>
</dbReference>
<dbReference type="OrthoDB" id="7699631at2759"/>
<feature type="region of interest" description="Disordered" evidence="1">
    <location>
        <begin position="172"/>
        <end position="194"/>
    </location>
</feature>